<dbReference type="GO" id="GO:0008276">
    <property type="term" value="F:protein methyltransferase activity"/>
    <property type="evidence" value="ECO:0007669"/>
    <property type="project" value="InterPro"/>
</dbReference>
<protein>
    <submittedName>
        <fullName evidence="7">Precorrin-6y C5,15-methyltransferase (Decarboxylating) subunit CbiE</fullName>
    </submittedName>
</protein>
<dbReference type="InterPro" id="IPR014777">
    <property type="entry name" value="4pyrrole_Mease_sub1"/>
</dbReference>
<evidence type="ECO:0000259" key="6">
    <source>
        <dbReference type="Pfam" id="PF00590"/>
    </source>
</evidence>
<accession>A0A6H1UCD9</accession>
<dbReference type="InterPro" id="IPR012818">
    <property type="entry name" value="CbiE"/>
</dbReference>
<dbReference type="SUPFAM" id="SSF53335">
    <property type="entry name" value="S-adenosyl-L-methionine-dependent methyltransferases"/>
    <property type="match status" value="1"/>
</dbReference>
<evidence type="ECO:0000256" key="5">
    <source>
        <dbReference type="ARBA" id="ARBA00022691"/>
    </source>
</evidence>
<keyword evidence="5" id="KW-0949">S-adenosyl-L-methionine</keyword>
<dbReference type="UniPathway" id="UPA00148"/>
<dbReference type="InterPro" id="IPR029063">
    <property type="entry name" value="SAM-dependent_MTases_sf"/>
</dbReference>
<dbReference type="Gene3D" id="3.40.1010.10">
    <property type="entry name" value="Cobalt-precorrin-4 Transmethylase, Domain 1"/>
    <property type="match status" value="1"/>
</dbReference>
<dbReference type="GO" id="GO:0009236">
    <property type="term" value="P:cobalamin biosynthetic process"/>
    <property type="evidence" value="ECO:0007669"/>
    <property type="project" value="UniProtKB-UniPathway"/>
</dbReference>
<dbReference type="InterPro" id="IPR035996">
    <property type="entry name" value="4pyrrol_Methylase_sf"/>
</dbReference>
<comment type="pathway">
    <text evidence="1">Cofactor biosynthesis; adenosylcobalamin biosynthesis.</text>
</comment>
<keyword evidence="8" id="KW-1185">Reference proteome</keyword>
<dbReference type="NCBIfam" id="TIGR02467">
    <property type="entry name" value="CbiE"/>
    <property type="match status" value="1"/>
</dbReference>
<evidence type="ECO:0000256" key="1">
    <source>
        <dbReference type="ARBA" id="ARBA00004953"/>
    </source>
</evidence>
<dbReference type="InterPro" id="IPR014008">
    <property type="entry name" value="Cbl_synth_MTase_CbiT"/>
</dbReference>
<proteinExistence type="predicted"/>
<organism evidence="7 8">
    <name type="scientific">Ferrimonas lipolytica</name>
    <dbReference type="NCBI Taxonomy" id="2724191"/>
    <lineage>
        <taxon>Bacteria</taxon>
        <taxon>Pseudomonadati</taxon>
        <taxon>Pseudomonadota</taxon>
        <taxon>Gammaproteobacteria</taxon>
        <taxon>Alteromonadales</taxon>
        <taxon>Ferrimonadaceae</taxon>
        <taxon>Ferrimonas</taxon>
    </lineage>
</organism>
<dbReference type="GO" id="GO:0032259">
    <property type="term" value="P:methylation"/>
    <property type="evidence" value="ECO:0007669"/>
    <property type="project" value="UniProtKB-KW"/>
</dbReference>
<dbReference type="CDD" id="cd11644">
    <property type="entry name" value="Precorrin-6Y-MT"/>
    <property type="match status" value="1"/>
</dbReference>
<keyword evidence="2" id="KW-0169">Cobalamin biosynthesis</keyword>
<feature type="domain" description="Tetrapyrrole methylase" evidence="6">
    <location>
        <begin position="4"/>
        <end position="196"/>
    </location>
</feature>
<dbReference type="AlphaFoldDB" id="A0A6H1UCD9"/>
<dbReference type="CDD" id="cd02440">
    <property type="entry name" value="AdoMet_MTases"/>
    <property type="match status" value="1"/>
</dbReference>
<evidence type="ECO:0000313" key="7">
    <source>
        <dbReference type="EMBL" id="QIZ76309.1"/>
    </source>
</evidence>
<evidence type="ECO:0000256" key="3">
    <source>
        <dbReference type="ARBA" id="ARBA00022603"/>
    </source>
</evidence>
<dbReference type="SUPFAM" id="SSF53790">
    <property type="entry name" value="Tetrapyrrole methylase"/>
    <property type="match status" value="1"/>
</dbReference>
<dbReference type="Gene3D" id="3.30.950.10">
    <property type="entry name" value="Methyltransferase, Cobalt-precorrin-4 Transmethylase, Domain 2"/>
    <property type="match status" value="1"/>
</dbReference>
<dbReference type="RefSeq" id="WP_168659569.1">
    <property type="nucleotide sequence ID" value="NZ_CP051180.1"/>
</dbReference>
<dbReference type="InterPro" id="IPR006365">
    <property type="entry name" value="Cbl_synth_CobL"/>
</dbReference>
<dbReference type="PIRSF" id="PIRSF036428">
    <property type="entry name" value="CobL"/>
    <property type="match status" value="1"/>
</dbReference>
<dbReference type="KEGG" id="fes:HER31_05025"/>
<dbReference type="Proteomes" id="UP000501602">
    <property type="component" value="Chromosome"/>
</dbReference>
<dbReference type="InterPro" id="IPR050714">
    <property type="entry name" value="Cobalamin_biosynth_MTase"/>
</dbReference>
<dbReference type="EMBL" id="CP051180">
    <property type="protein sequence ID" value="QIZ76309.1"/>
    <property type="molecule type" value="Genomic_DNA"/>
</dbReference>
<dbReference type="Gene3D" id="3.40.50.150">
    <property type="entry name" value="Vaccinia Virus protein VP39"/>
    <property type="match status" value="1"/>
</dbReference>
<evidence type="ECO:0000256" key="2">
    <source>
        <dbReference type="ARBA" id="ARBA00022573"/>
    </source>
</evidence>
<keyword evidence="3 7" id="KW-0489">Methyltransferase</keyword>
<dbReference type="PANTHER" id="PTHR43182:SF1">
    <property type="entry name" value="COBALT-PRECORRIN-7 C(5)-METHYLTRANSFERASE"/>
    <property type="match status" value="1"/>
</dbReference>
<gene>
    <name evidence="7" type="primary">cbiE</name>
    <name evidence="7" type="ORF">HER31_05025</name>
</gene>
<dbReference type="InterPro" id="IPR000878">
    <property type="entry name" value="4pyrrol_Mease"/>
</dbReference>
<dbReference type="NCBIfam" id="TIGR02469">
    <property type="entry name" value="CbiT"/>
    <property type="match status" value="1"/>
</dbReference>
<name>A0A6H1UCD9_9GAMM</name>
<evidence type="ECO:0000256" key="4">
    <source>
        <dbReference type="ARBA" id="ARBA00022679"/>
    </source>
</evidence>
<keyword evidence="4 7" id="KW-0808">Transferase</keyword>
<dbReference type="Pfam" id="PF00590">
    <property type="entry name" value="TP_methylase"/>
    <property type="match status" value="1"/>
</dbReference>
<reference evidence="7 8" key="1">
    <citation type="submission" date="2020-04" db="EMBL/GenBank/DDBJ databases">
        <title>Ferrimonas sp. S7 isolated from sea water.</title>
        <authorList>
            <person name="Bae S.S."/>
            <person name="Baek K."/>
        </authorList>
    </citation>
    <scope>NUCLEOTIDE SEQUENCE [LARGE SCALE GENOMIC DNA]</scope>
    <source>
        <strain evidence="7 8">S7</strain>
    </source>
</reference>
<dbReference type="InterPro" id="IPR014776">
    <property type="entry name" value="4pyrrole_Mease_sub2"/>
</dbReference>
<sequence>MSGKLFLIGIGADGCPSLTSRAINAVAESEVLAGTEEQLAFFPQFAGQKVKLSMPIDAWVIELMEQAEDRFVSVLASGDPMFFGIGQTLVRQVIPCDVEVIPNSSCVQLACARLYLPCNEVDIVSLHGQVNAAKVPGLVARMQHANLLAVLTDKTNTPVAIANYLVEFGELDWRVAVCEDLGSCDEKITEFSPKELAAGDAGQFSNRNILLLQRHGQPRWHGCKGHRPDDEYLKRMPKSGLITKAPVRAVAVANLCLQQDSVVWDIGAGSGSVGIEAAKIAYRAPVFAIECTPQCWPQIEANRVLQKVDNLRLVQAKAPEGLAALPAPDAVFCGGSRGQLDELLPLVWRRLRSGGRMVFSAVTLETVAELSQLAKKHQLSAQMLLIQTSQERAIGPYVSYQANNPIHLFIFEKPEF</sequence>
<evidence type="ECO:0000313" key="8">
    <source>
        <dbReference type="Proteomes" id="UP000501602"/>
    </source>
</evidence>
<dbReference type="PANTHER" id="PTHR43182">
    <property type="entry name" value="COBALT-PRECORRIN-6B C(15)-METHYLTRANSFERASE (DECARBOXYLATING)"/>
    <property type="match status" value="1"/>
</dbReference>